<dbReference type="PANTHER" id="PTHR23510">
    <property type="entry name" value="INNER MEMBRANE TRANSPORT PROTEIN YAJR"/>
    <property type="match status" value="1"/>
</dbReference>
<gene>
    <name evidence="8" type="ORF">HCOI_01594500</name>
</gene>
<dbReference type="PROSITE" id="PS50850">
    <property type="entry name" value="MFS"/>
    <property type="match status" value="1"/>
</dbReference>
<reference evidence="8" key="2">
    <citation type="submission" date="2013-05" db="EMBL/GenBank/DDBJ databases">
        <title>The genome and transcriptome of Haemonchus contortus: a key model parasite for drug and vaccine discovery.</title>
        <authorList>
            <person name="Laing R."/>
            <person name="Kikuchi T."/>
            <person name="Martinelli A."/>
            <person name="Tsai I.J."/>
            <person name="Beech R.N."/>
            <person name="Redman E."/>
            <person name="Holroyd N."/>
            <person name="Bartley D.J."/>
            <person name="Beasley H."/>
            <person name="Britton C."/>
            <person name="Curran D."/>
            <person name="Devaney E."/>
            <person name="Gilabert A."/>
            <person name="Jackson F."/>
            <person name="Hunt M."/>
            <person name="Johnston S."/>
            <person name="Kryukov I."/>
            <person name="Li K."/>
            <person name="Morrison A.A."/>
            <person name="Reid A.J."/>
            <person name="Sargison N."/>
            <person name="Saunders G."/>
            <person name="Wasmuth J.D."/>
            <person name="Wolstenholme A."/>
            <person name="Berriman M."/>
            <person name="Gilleard J.S."/>
            <person name="Cotton J.A."/>
        </authorList>
    </citation>
    <scope>NUCLEOTIDE SEQUENCE [LARGE SCALE GENOMIC DNA]</scope>
    <source>
        <strain evidence="8">ISE/inbred ISE</strain>
    </source>
</reference>
<keyword evidence="4 6" id="KW-1133">Transmembrane helix</keyword>
<evidence type="ECO:0000313" key="8">
    <source>
        <dbReference type="EMBL" id="CDL95761.1"/>
    </source>
</evidence>
<protein>
    <submittedName>
        <fullName evidence="8">Major facilitator superfamily MFS-1 domain containing protein</fullName>
    </submittedName>
</protein>
<evidence type="ECO:0000256" key="1">
    <source>
        <dbReference type="ARBA" id="ARBA00004127"/>
    </source>
</evidence>
<dbReference type="AlphaFoldDB" id="W6NER6"/>
<organism evidence="8">
    <name type="scientific">Haemonchus contortus</name>
    <name type="common">Barber pole worm</name>
    <dbReference type="NCBI Taxonomy" id="6289"/>
    <lineage>
        <taxon>Eukaryota</taxon>
        <taxon>Metazoa</taxon>
        <taxon>Ecdysozoa</taxon>
        <taxon>Nematoda</taxon>
        <taxon>Chromadorea</taxon>
        <taxon>Rhabditida</taxon>
        <taxon>Rhabditina</taxon>
        <taxon>Rhabditomorpha</taxon>
        <taxon>Strongyloidea</taxon>
        <taxon>Trichostrongylidae</taxon>
        <taxon>Haemonchus</taxon>
    </lineage>
</organism>
<reference evidence="8" key="1">
    <citation type="submission" date="2013-03" db="EMBL/GenBank/DDBJ databases">
        <authorList>
            <person name="Aslett M."/>
        </authorList>
    </citation>
    <scope>NUCLEOTIDE SEQUENCE [LARGE SCALE GENOMIC DNA]</scope>
    <source>
        <strain evidence="8">ISE/inbred ISE</strain>
    </source>
</reference>
<keyword evidence="5 6" id="KW-0472">Membrane</keyword>
<dbReference type="EMBL" id="CAVP010059375">
    <property type="protein sequence ID" value="CDL95761.1"/>
    <property type="molecule type" value="Genomic_DNA"/>
</dbReference>
<dbReference type="Pfam" id="PF07690">
    <property type="entry name" value="MFS_1"/>
    <property type="match status" value="1"/>
</dbReference>
<keyword evidence="3 6" id="KW-0812">Transmembrane</keyword>
<keyword evidence="2" id="KW-0813">Transport</keyword>
<dbReference type="GO" id="GO:0005765">
    <property type="term" value="C:lysosomal membrane"/>
    <property type="evidence" value="ECO:0007669"/>
    <property type="project" value="TreeGrafter"/>
</dbReference>
<dbReference type="Gene3D" id="1.20.1250.20">
    <property type="entry name" value="MFS general substrate transporter like domains"/>
    <property type="match status" value="1"/>
</dbReference>
<sequence>MTPRLDYTDRVADIDKCPPSPDGEERLDKIEKTTPWLSVYVAALCSFVQALQFGLFFSSLWPYLKRLDPTVNESFFGYVVAIYSLGSCIASPAFGYWSNRIKQVRIPTIFGFNMMLLGNLIYLMLDTLPTGQRYAMAVSRVLIGIGSSNAVLLRTYASTASVSADRTRSIGCVAAGIASGLVIGPGETEFY</sequence>
<dbReference type="SUPFAM" id="SSF103473">
    <property type="entry name" value="MFS general substrate transporter"/>
    <property type="match status" value="1"/>
</dbReference>
<name>W6NER6_HAECO</name>
<dbReference type="InterPro" id="IPR051068">
    <property type="entry name" value="MFS_Domain-Containing_Protein"/>
</dbReference>
<evidence type="ECO:0000256" key="3">
    <source>
        <dbReference type="ARBA" id="ARBA00022692"/>
    </source>
</evidence>
<evidence type="ECO:0000256" key="6">
    <source>
        <dbReference type="SAM" id="Phobius"/>
    </source>
</evidence>
<proteinExistence type="predicted"/>
<feature type="transmembrane region" description="Helical" evidence="6">
    <location>
        <begin position="36"/>
        <end position="63"/>
    </location>
</feature>
<dbReference type="InterPro" id="IPR011701">
    <property type="entry name" value="MFS"/>
</dbReference>
<evidence type="ECO:0000256" key="2">
    <source>
        <dbReference type="ARBA" id="ARBA00022448"/>
    </source>
</evidence>
<feature type="transmembrane region" description="Helical" evidence="6">
    <location>
        <begin position="104"/>
        <end position="125"/>
    </location>
</feature>
<dbReference type="GO" id="GO:0022857">
    <property type="term" value="F:transmembrane transporter activity"/>
    <property type="evidence" value="ECO:0007669"/>
    <property type="project" value="InterPro"/>
</dbReference>
<evidence type="ECO:0000259" key="7">
    <source>
        <dbReference type="PROSITE" id="PS50850"/>
    </source>
</evidence>
<feature type="transmembrane region" description="Helical" evidence="6">
    <location>
        <begin position="75"/>
        <end position="97"/>
    </location>
</feature>
<comment type="caution">
    <text evidence="8">The sequence shown here is derived from an EMBL/GenBank/DDBJ whole genome shotgun (WGS) entry which is preliminary data.</text>
</comment>
<dbReference type="PANTHER" id="PTHR23510:SF3">
    <property type="entry name" value="MAJOR FACILITATOR SUPERFAMILY DOMAIN-CONTAINING PROTEIN 8"/>
    <property type="match status" value="1"/>
</dbReference>
<accession>W6NER6</accession>
<feature type="transmembrane region" description="Helical" evidence="6">
    <location>
        <begin position="137"/>
        <end position="157"/>
    </location>
</feature>
<dbReference type="InterPro" id="IPR020846">
    <property type="entry name" value="MFS_dom"/>
</dbReference>
<comment type="subcellular location">
    <subcellularLocation>
        <location evidence="1">Endomembrane system</location>
        <topology evidence="1">Multi-pass membrane protein</topology>
    </subcellularLocation>
</comment>
<evidence type="ECO:0000256" key="5">
    <source>
        <dbReference type="ARBA" id="ARBA00023136"/>
    </source>
</evidence>
<dbReference type="InterPro" id="IPR036259">
    <property type="entry name" value="MFS_trans_sf"/>
</dbReference>
<feature type="domain" description="Major facilitator superfamily (MFS) profile" evidence="7">
    <location>
        <begin position="38"/>
        <end position="191"/>
    </location>
</feature>
<evidence type="ECO:0000256" key="4">
    <source>
        <dbReference type="ARBA" id="ARBA00022989"/>
    </source>
</evidence>
<dbReference type="GO" id="GO:0012505">
    <property type="term" value="C:endomembrane system"/>
    <property type="evidence" value="ECO:0007669"/>
    <property type="project" value="UniProtKB-SubCell"/>
</dbReference>